<dbReference type="Pfam" id="PF00702">
    <property type="entry name" value="Hydrolase"/>
    <property type="match status" value="1"/>
</dbReference>
<protein>
    <submittedName>
        <fullName evidence="1">HAD-IA family hydrolase</fullName>
    </submittedName>
</protein>
<keyword evidence="2" id="KW-1185">Reference proteome</keyword>
<evidence type="ECO:0000313" key="1">
    <source>
        <dbReference type="EMBL" id="MBR7675290.1"/>
    </source>
</evidence>
<proteinExistence type="predicted"/>
<name>A0A8T4IV19_9ACTN</name>
<dbReference type="Gene3D" id="3.40.50.1000">
    <property type="entry name" value="HAD superfamily/HAD-like"/>
    <property type="match status" value="1"/>
</dbReference>
<dbReference type="InterPro" id="IPR051806">
    <property type="entry name" value="HAD-like_SPP"/>
</dbReference>
<sequence>MTTVARKRPLALLFDVDGVLIDSGAAHARVWAGWARARGLDPALVQRATQGRRRIDTLRRLAPDRPPVEENRLLDALMAAEEPTIAAYEGVRELLCSLAPGTWALVTSSRAGTTASRMTALGLPLPEARVCAEDVRDGKPSPEGYLAAAAALGVAPSDCLVLEDSPAGIRAGRAAGCVVHAVSTTHPPHRLRAAHACFSSLRDAVASAHAHACDVRSAH</sequence>
<dbReference type="SFLD" id="SFLDS00003">
    <property type="entry name" value="Haloacid_Dehalogenase"/>
    <property type="match status" value="1"/>
</dbReference>
<comment type="caution">
    <text evidence="1">The sequence shown here is derived from an EMBL/GenBank/DDBJ whole genome shotgun (WGS) entry which is preliminary data.</text>
</comment>
<dbReference type="PANTHER" id="PTHR43481">
    <property type="entry name" value="FRUCTOSE-1-PHOSPHATE PHOSPHATASE"/>
    <property type="match status" value="1"/>
</dbReference>
<dbReference type="EMBL" id="JAGSMN010000463">
    <property type="protein sequence ID" value="MBR7675290.1"/>
    <property type="molecule type" value="Genomic_DNA"/>
</dbReference>
<keyword evidence="1" id="KW-0378">Hydrolase</keyword>
<dbReference type="InterPro" id="IPR023198">
    <property type="entry name" value="PGP-like_dom2"/>
</dbReference>
<reference evidence="1" key="1">
    <citation type="submission" date="2021-04" db="EMBL/GenBank/DDBJ databases">
        <title>Sequencing of actinobacteria type strains.</title>
        <authorList>
            <person name="Nguyen G.-S."/>
            <person name="Wentzel A."/>
        </authorList>
    </citation>
    <scope>NUCLEOTIDE SEQUENCE</scope>
    <source>
        <strain evidence="1">DSM 42095</strain>
    </source>
</reference>
<dbReference type="PANTHER" id="PTHR43481:SF4">
    <property type="entry name" value="GLYCEROL-1-PHOSPHATE PHOSPHOHYDROLASE 1-RELATED"/>
    <property type="match status" value="1"/>
</dbReference>
<dbReference type="Gene3D" id="1.10.150.240">
    <property type="entry name" value="Putative phosphatase, domain 2"/>
    <property type="match status" value="1"/>
</dbReference>
<dbReference type="Proteomes" id="UP000675554">
    <property type="component" value="Unassembled WGS sequence"/>
</dbReference>
<accession>A0A8T4IV19</accession>
<organism evidence="1 2">
    <name type="scientific">Streptomyces daliensis</name>
    <dbReference type="NCBI Taxonomy" id="299421"/>
    <lineage>
        <taxon>Bacteria</taxon>
        <taxon>Bacillati</taxon>
        <taxon>Actinomycetota</taxon>
        <taxon>Actinomycetes</taxon>
        <taxon>Kitasatosporales</taxon>
        <taxon>Streptomycetaceae</taxon>
        <taxon>Streptomyces</taxon>
    </lineage>
</organism>
<dbReference type="NCBIfam" id="TIGR01509">
    <property type="entry name" value="HAD-SF-IA-v3"/>
    <property type="match status" value="1"/>
</dbReference>
<dbReference type="InterPro" id="IPR023214">
    <property type="entry name" value="HAD_sf"/>
</dbReference>
<dbReference type="SUPFAM" id="SSF56784">
    <property type="entry name" value="HAD-like"/>
    <property type="match status" value="1"/>
</dbReference>
<dbReference type="AlphaFoldDB" id="A0A8T4IV19"/>
<dbReference type="InterPro" id="IPR006439">
    <property type="entry name" value="HAD-SF_hydro_IA"/>
</dbReference>
<dbReference type="InterPro" id="IPR036412">
    <property type="entry name" value="HAD-like_sf"/>
</dbReference>
<dbReference type="GO" id="GO:0050308">
    <property type="term" value="F:sugar-phosphatase activity"/>
    <property type="evidence" value="ECO:0007669"/>
    <property type="project" value="TreeGrafter"/>
</dbReference>
<evidence type="ECO:0000313" key="2">
    <source>
        <dbReference type="Proteomes" id="UP000675554"/>
    </source>
</evidence>
<gene>
    <name evidence="1" type="ORF">KDA82_20145</name>
</gene>
<dbReference type="SFLD" id="SFLDG01129">
    <property type="entry name" value="C1.5:_HAD__Beta-PGM__Phosphata"/>
    <property type="match status" value="1"/>
</dbReference>